<name>A0A382VI00_9ZZZZ</name>
<dbReference type="PROSITE" id="PS51257">
    <property type="entry name" value="PROKAR_LIPOPROTEIN"/>
    <property type="match status" value="1"/>
</dbReference>
<evidence type="ECO:0008006" key="2">
    <source>
        <dbReference type="Google" id="ProtNLM"/>
    </source>
</evidence>
<organism evidence="1">
    <name type="scientific">marine metagenome</name>
    <dbReference type="NCBI Taxonomy" id="408172"/>
    <lineage>
        <taxon>unclassified sequences</taxon>
        <taxon>metagenomes</taxon>
        <taxon>ecological metagenomes</taxon>
    </lineage>
</organism>
<reference evidence="1" key="1">
    <citation type="submission" date="2018-05" db="EMBL/GenBank/DDBJ databases">
        <authorList>
            <person name="Lanie J.A."/>
            <person name="Ng W.-L."/>
            <person name="Kazmierczak K.M."/>
            <person name="Andrzejewski T.M."/>
            <person name="Davidsen T.M."/>
            <person name="Wayne K.J."/>
            <person name="Tettelin H."/>
            <person name="Glass J.I."/>
            <person name="Rusch D."/>
            <person name="Podicherti R."/>
            <person name="Tsui H.-C.T."/>
            <person name="Winkler M.E."/>
        </authorList>
    </citation>
    <scope>NUCLEOTIDE SEQUENCE</scope>
</reference>
<gene>
    <name evidence="1" type="ORF">METZ01_LOCUS398968</name>
</gene>
<dbReference type="AlphaFoldDB" id="A0A382VI00"/>
<feature type="non-terminal residue" evidence="1">
    <location>
        <position position="139"/>
    </location>
</feature>
<protein>
    <recommendedName>
        <fullName evidence="2">6-bladed beta-propeller</fullName>
    </recommendedName>
</protein>
<sequence length="139" mass="16068">MKNHLILFLTISLFISCRKPADPVIESNPLSYTHWGTFDVSGECLDLDISDTILVVAANYNGFFVFSIDSENHALDTVYHEIDMDPTMGDNRAERIILSKNHGIVFILDRYDKIWMHKLYGTQYIDNWVEDCYNGVWLS</sequence>
<dbReference type="EMBL" id="UINC01152113">
    <property type="protein sequence ID" value="SVD46114.1"/>
    <property type="molecule type" value="Genomic_DNA"/>
</dbReference>
<evidence type="ECO:0000313" key="1">
    <source>
        <dbReference type="EMBL" id="SVD46114.1"/>
    </source>
</evidence>
<proteinExistence type="predicted"/>
<accession>A0A382VI00</accession>